<dbReference type="Proteomes" id="UP001200145">
    <property type="component" value="Unassembled WGS sequence"/>
</dbReference>
<dbReference type="EMBL" id="JAKEVY010000003">
    <property type="protein sequence ID" value="MCF1715853.1"/>
    <property type="molecule type" value="Genomic_DNA"/>
</dbReference>
<gene>
    <name evidence="1" type="ORF">L0U88_14535</name>
</gene>
<dbReference type="RefSeq" id="WP_234866801.1">
    <property type="nucleotide sequence ID" value="NZ_JAKEVY010000003.1"/>
</dbReference>
<evidence type="ECO:0000313" key="1">
    <source>
        <dbReference type="EMBL" id="MCF1715853.1"/>
    </source>
</evidence>
<organism evidence="1 2">
    <name type="scientific">Flavihumibacter fluminis</name>
    <dbReference type="NCBI Taxonomy" id="2909236"/>
    <lineage>
        <taxon>Bacteria</taxon>
        <taxon>Pseudomonadati</taxon>
        <taxon>Bacteroidota</taxon>
        <taxon>Chitinophagia</taxon>
        <taxon>Chitinophagales</taxon>
        <taxon>Chitinophagaceae</taxon>
        <taxon>Flavihumibacter</taxon>
    </lineage>
</organism>
<keyword evidence="2" id="KW-1185">Reference proteome</keyword>
<protein>
    <submittedName>
        <fullName evidence="1">Uncharacterized protein</fullName>
    </submittedName>
</protein>
<proteinExistence type="predicted"/>
<reference evidence="1 2" key="1">
    <citation type="submission" date="2022-01" db="EMBL/GenBank/DDBJ databases">
        <title>Flavihumibacter sp. nov., isolated from sediment of a river.</title>
        <authorList>
            <person name="Liu H."/>
        </authorList>
    </citation>
    <scope>NUCLEOTIDE SEQUENCE [LARGE SCALE GENOMIC DNA]</scope>
    <source>
        <strain evidence="1 2">RY-1</strain>
    </source>
</reference>
<accession>A0ABS9BLH9</accession>
<sequence>MKNQSLPMPNWKKMYVAYPAAKKTTAAVKPAVQETEAVENEPVSIPEFQRKAFVGNYFAGPHCLFDPRLFK</sequence>
<comment type="caution">
    <text evidence="1">The sequence shown here is derived from an EMBL/GenBank/DDBJ whole genome shotgun (WGS) entry which is preliminary data.</text>
</comment>
<evidence type="ECO:0000313" key="2">
    <source>
        <dbReference type="Proteomes" id="UP001200145"/>
    </source>
</evidence>
<name>A0ABS9BLH9_9BACT</name>